<reference evidence="1 2" key="1">
    <citation type="submission" date="2024-09" db="EMBL/GenBank/DDBJ databases">
        <title>Chromosome-scale assembly of Riccia fluitans.</title>
        <authorList>
            <person name="Paukszto L."/>
            <person name="Sawicki J."/>
            <person name="Karawczyk K."/>
            <person name="Piernik-Szablinska J."/>
            <person name="Szczecinska M."/>
            <person name="Mazdziarz M."/>
        </authorList>
    </citation>
    <scope>NUCLEOTIDE SEQUENCE [LARGE SCALE GENOMIC DNA]</scope>
    <source>
        <strain evidence="1">Rf_01</strain>
        <tissue evidence="1">Aerial parts of the thallus</tissue>
    </source>
</reference>
<dbReference type="Proteomes" id="UP001605036">
    <property type="component" value="Unassembled WGS sequence"/>
</dbReference>
<evidence type="ECO:0000313" key="1">
    <source>
        <dbReference type="EMBL" id="KAL2622866.1"/>
    </source>
</evidence>
<proteinExistence type="predicted"/>
<comment type="caution">
    <text evidence="1">The sequence shown here is derived from an EMBL/GenBank/DDBJ whole genome shotgun (WGS) entry which is preliminary data.</text>
</comment>
<name>A0ABD1Y7Y6_9MARC</name>
<keyword evidence="2" id="KW-1185">Reference proteome</keyword>
<protein>
    <submittedName>
        <fullName evidence="1">Uncharacterized protein</fullName>
    </submittedName>
</protein>
<dbReference type="EMBL" id="JBHFFA010000006">
    <property type="protein sequence ID" value="KAL2622866.1"/>
    <property type="molecule type" value="Genomic_DNA"/>
</dbReference>
<organism evidence="1 2">
    <name type="scientific">Riccia fluitans</name>
    <dbReference type="NCBI Taxonomy" id="41844"/>
    <lineage>
        <taxon>Eukaryota</taxon>
        <taxon>Viridiplantae</taxon>
        <taxon>Streptophyta</taxon>
        <taxon>Embryophyta</taxon>
        <taxon>Marchantiophyta</taxon>
        <taxon>Marchantiopsida</taxon>
        <taxon>Marchantiidae</taxon>
        <taxon>Marchantiales</taxon>
        <taxon>Ricciaceae</taxon>
        <taxon>Riccia</taxon>
    </lineage>
</organism>
<sequence length="81" mass="9041">MKLTIRGVWCGFLSMPAFKKYVGNRLPLLLAPAAVVEGNFHRRCPFSCEECPSKDSPNPQFDSKCPASLLEFRPSVLPETL</sequence>
<accession>A0ABD1Y7Y6</accession>
<dbReference type="AlphaFoldDB" id="A0ABD1Y7Y6"/>
<evidence type="ECO:0000313" key="2">
    <source>
        <dbReference type="Proteomes" id="UP001605036"/>
    </source>
</evidence>
<gene>
    <name evidence="1" type="ORF">R1flu_003071</name>
</gene>